<dbReference type="NCBIfam" id="NF001752">
    <property type="entry name" value="PRK00481.1-1"/>
    <property type="match status" value="1"/>
</dbReference>
<dbReference type="CDD" id="cd01411">
    <property type="entry name" value="SIR2H"/>
    <property type="match status" value="1"/>
</dbReference>
<keyword evidence="4" id="KW-0479">Metal-binding</keyword>
<comment type="caution">
    <text evidence="7">The sequence shown here is derived from an EMBL/GenBank/DDBJ whole genome shotgun (WGS) entry which is preliminary data.</text>
</comment>
<dbReference type="PROSITE" id="PS50305">
    <property type="entry name" value="SIRTUIN"/>
    <property type="match status" value="1"/>
</dbReference>
<feature type="binding site" evidence="4">
    <location>
        <position position="136"/>
    </location>
    <ligand>
        <name>Zn(2+)</name>
        <dbReference type="ChEBI" id="CHEBI:29105"/>
    </ligand>
</feature>
<keyword evidence="2" id="KW-0808">Transferase</keyword>
<dbReference type="Gene3D" id="3.30.1600.10">
    <property type="entry name" value="SIR2/SIRT2 'Small Domain"/>
    <property type="match status" value="1"/>
</dbReference>
<feature type="domain" description="Deacetylase sirtuin-type" evidence="6">
    <location>
        <begin position="1"/>
        <end position="240"/>
    </location>
</feature>
<name>A0A841ZLX6_9LIST</name>
<dbReference type="InterPro" id="IPR003000">
    <property type="entry name" value="Sirtuin"/>
</dbReference>
<dbReference type="Gene3D" id="3.40.50.1220">
    <property type="entry name" value="TPP-binding domain"/>
    <property type="match status" value="1"/>
</dbReference>
<evidence type="ECO:0000256" key="1">
    <source>
        <dbReference type="ARBA" id="ARBA00012928"/>
    </source>
</evidence>
<feature type="binding site" evidence="4">
    <location>
        <position position="151"/>
    </location>
    <ligand>
        <name>Zn(2+)</name>
        <dbReference type="ChEBI" id="CHEBI:29105"/>
    </ligand>
</feature>
<evidence type="ECO:0000313" key="8">
    <source>
        <dbReference type="Proteomes" id="UP000559885"/>
    </source>
</evidence>
<dbReference type="SUPFAM" id="SSF52467">
    <property type="entry name" value="DHS-like NAD/FAD-binding domain"/>
    <property type="match status" value="1"/>
</dbReference>
<accession>A0A841ZLX6</accession>
<dbReference type="AlphaFoldDB" id="A0A841ZLX6"/>
<dbReference type="GO" id="GO:0070403">
    <property type="term" value="F:NAD+ binding"/>
    <property type="evidence" value="ECO:0007669"/>
    <property type="project" value="InterPro"/>
</dbReference>
<evidence type="ECO:0000256" key="5">
    <source>
        <dbReference type="SAM" id="MobiDB-lite"/>
    </source>
</evidence>
<dbReference type="RefSeq" id="WP_185373811.1">
    <property type="nucleotide sequence ID" value="NZ_JAARRM010000002.1"/>
</dbReference>
<dbReference type="EC" id="2.3.1.286" evidence="1"/>
<evidence type="ECO:0000256" key="2">
    <source>
        <dbReference type="ARBA" id="ARBA00022679"/>
    </source>
</evidence>
<feature type="binding site" evidence="4">
    <location>
        <position position="154"/>
    </location>
    <ligand>
        <name>Zn(2+)</name>
        <dbReference type="ChEBI" id="CHEBI:29105"/>
    </ligand>
</feature>
<feature type="active site" description="Proton acceptor" evidence="4">
    <location>
        <position position="125"/>
    </location>
</feature>
<dbReference type="InterPro" id="IPR029035">
    <property type="entry name" value="DHS-like_NAD/FAD-binding_dom"/>
</dbReference>
<dbReference type="Proteomes" id="UP000559885">
    <property type="component" value="Unassembled WGS sequence"/>
</dbReference>
<dbReference type="GO" id="GO:0017136">
    <property type="term" value="F:histone deacetylase activity, NAD-dependent"/>
    <property type="evidence" value="ECO:0007669"/>
    <property type="project" value="TreeGrafter"/>
</dbReference>
<keyword evidence="3" id="KW-0520">NAD</keyword>
<protein>
    <recommendedName>
        <fullName evidence="1">protein acetyllysine N-acetyltransferase</fullName>
        <ecNumber evidence="1">2.3.1.286</ecNumber>
    </recommendedName>
</protein>
<dbReference type="GO" id="GO:0046872">
    <property type="term" value="F:metal ion binding"/>
    <property type="evidence" value="ECO:0007669"/>
    <property type="project" value="UniProtKB-KW"/>
</dbReference>
<gene>
    <name evidence="7" type="ORF">HB912_08465</name>
</gene>
<evidence type="ECO:0000256" key="3">
    <source>
        <dbReference type="ARBA" id="ARBA00023027"/>
    </source>
</evidence>
<reference evidence="7 8" key="1">
    <citation type="submission" date="2020-03" db="EMBL/GenBank/DDBJ databases">
        <title>Soil Listeria distribution.</title>
        <authorList>
            <person name="Liao J."/>
            <person name="Wiedmann M."/>
        </authorList>
    </citation>
    <scope>NUCLEOTIDE SEQUENCE [LARGE SCALE GENOMIC DNA]</scope>
    <source>
        <strain evidence="7 8">FSL L7-1507</strain>
    </source>
</reference>
<organism evidence="7 8">
    <name type="scientific">Listeria aquatica</name>
    <dbReference type="NCBI Taxonomy" id="1494960"/>
    <lineage>
        <taxon>Bacteria</taxon>
        <taxon>Bacillati</taxon>
        <taxon>Bacillota</taxon>
        <taxon>Bacilli</taxon>
        <taxon>Bacillales</taxon>
        <taxon>Listeriaceae</taxon>
        <taxon>Listeria</taxon>
    </lineage>
</organism>
<dbReference type="InterPro" id="IPR026591">
    <property type="entry name" value="Sirtuin_cat_small_dom_sf"/>
</dbReference>
<evidence type="ECO:0000256" key="4">
    <source>
        <dbReference type="PROSITE-ProRule" id="PRU00236"/>
    </source>
</evidence>
<keyword evidence="4" id="KW-0862">Zinc</keyword>
<dbReference type="EMBL" id="JAARRM010000002">
    <property type="protein sequence ID" value="MBC1521679.1"/>
    <property type="molecule type" value="Genomic_DNA"/>
</dbReference>
<evidence type="ECO:0000313" key="7">
    <source>
        <dbReference type="EMBL" id="MBC1521679.1"/>
    </source>
</evidence>
<dbReference type="PANTHER" id="PTHR11085">
    <property type="entry name" value="NAD-DEPENDENT PROTEIN DEACYLASE SIRTUIN-5, MITOCHONDRIAL-RELATED"/>
    <property type="match status" value="1"/>
</dbReference>
<evidence type="ECO:0000259" key="6">
    <source>
        <dbReference type="PROSITE" id="PS50305"/>
    </source>
</evidence>
<feature type="compositionally biased region" description="Basic and acidic residues" evidence="5">
    <location>
        <begin position="1"/>
        <end position="11"/>
    </location>
</feature>
<dbReference type="InterPro" id="IPR026590">
    <property type="entry name" value="Ssirtuin_cat_dom"/>
</dbReference>
<feature type="binding site" evidence="4">
    <location>
        <position position="133"/>
    </location>
    <ligand>
        <name>Zn(2+)</name>
        <dbReference type="ChEBI" id="CHEBI:29105"/>
    </ligand>
</feature>
<proteinExistence type="predicted"/>
<feature type="region of interest" description="Disordered" evidence="5">
    <location>
        <begin position="1"/>
        <end position="21"/>
    </location>
</feature>
<dbReference type="InterPro" id="IPR050134">
    <property type="entry name" value="NAD-dep_sirtuin_deacylases"/>
</dbReference>
<dbReference type="Pfam" id="PF02146">
    <property type="entry name" value="SIR2"/>
    <property type="match status" value="1"/>
</dbReference>
<sequence>MTRNRRNDSDGTNRTTSHGRAANQIVFLTGAGVSVPSGIPDYRSKNGLYAGKHNPEYLLSEACLANEPDVFYQFVTENMYYPDAKPNPIHLKIAEIGEEKNVTVVTQNIDGLHEAAGSKSVVDFHGSLYHCYCTKCGQTVPTETYLKSDSHQNCGGRVRPDVVLYGEGIAADAIQNAIQALQTADLVIIAGTSFKVSPFCNLIDYRNPKASVFAVNKENIFLPFPHTMIKADALQVFKKL</sequence>
<dbReference type="PANTHER" id="PTHR11085:SF4">
    <property type="entry name" value="NAD-DEPENDENT PROTEIN DEACYLASE"/>
    <property type="match status" value="1"/>
</dbReference>